<accession>A0ABR6EXQ6</accession>
<dbReference type="Gene3D" id="2.170.130.10">
    <property type="entry name" value="TonB-dependent receptor, plug domain"/>
    <property type="match status" value="1"/>
</dbReference>
<keyword evidence="2 7" id="KW-0813">Transport</keyword>
<organism evidence="10 11">
    <name type="scientific">Pedobacter gandavensis</name>
    <dbReference type="NCBI Taxonomy" id="2679963"/>
    <lineage>
        <taxon>Bacteria</taxon>
        <taxon>Pseudomonadati</taxon>
        <taxon>Bacteroidota</taxon>
        <taxon>Sphingobacteriia</taxon>
        <taxon>Sphingobacteriales</taxon>
        <taxon>Sphingobacteriaceae</taxon>
        <taxon>Pedobacter</taxon>
    </lineage>
</organism>
<evidence type="ECO:0000256" key="2">
    <source>
        <dbReference type="ARBA" id="ARBA00022448"/>
    </source>
</evidence>
<keyword evidence="6 7" id="KW-0998">Cell outer membrane</keyword>
<name>A0ABR6EXQ6_9SPHI</name>
<dbReference type="InterPro" id="IPR012910">
    <property type="entry name" value="Plug_dom"/>
</dbReference>
<dbReference type="InterPro" id="IPR037066">
    <property type="entry name" value="Plug_dom_sf"/>
</dbReference>
<evidence type="ECO:0000313" key="11">
    <source>
        <dbReference type="Proteomes" id="UP000636110"/>
    </source>
</evidence>
<evidence type="ECO:0000313" key="10">
    <source>
        <dbReference type="EMBL" id="MBB2150036.1"/>
    </source>
</evidence>
<comment type="caution">
    <text evidence="10">The sequence shown here is derived from an EMBL/GenBank/DDBJ whole genome shotgun (WGS) entry which is preliminary data.</text>
</comment>
<evidence type="ECO:0000256" key="8">
    <source>
        <dbReference type="SAM" id="SignalP"/>
    </source>
</evidence>
<dbReference type="Gene3D" id="2.40.170.20">
    <property type="entry name" value="TonB-dependent receptor, beta-barrel domain"/>
    <property type="match status" value="1"/>
</dbReference>
<comment type="subcellular location">
    <subcellularLocation>
        <location evidence="1 7">Cell outer membrane</location>
        <topology evidence="1 7">Multi-pass membrane protein</topology>
    </subcellularLocation>
</comment>
<dbReference type="InterPro" id="IPR008969">
    <property type="entry name" value="CarboxyPept-like_regulatory"/>
</dbReference>
<dbReference type="InterPro" id="IPR036942">
    <property type="entry name" value="Beta-barrel_TonB_sf"/>
</dbReference>
<evidence type="ECO:0000256" key="4">
    <source>
        <dbReference type="ARBA" id="ARBA00022692"/>
    </source>
</evidence>
<feature type="signal peptide" evidence="8">
    <location>
        <begin position="1"/>
        <end position="21"/>
    </location>
</feature>
<dbReference type="SUPFAM" id="SSF56935">
    <property type="entry name" value="Porins"/>
    <property type="match status" value="1"/>
</dbReference>
<protein>
    <submittedName>
        <fullName evidence="10">SusC/RagA family TonB-linked outer membrane protein</fullName>
    </submittedName>
</protein>
<evidence type="ECO:0000259" key="9">
    <source>
        <dbReference type="Pfam" id="PF07715"/>
    </source>
</evidence>
<dbReference type="InterPro" id="IPR023996">
    <property type="entry name" value="TonB-dep_OMP_SusC/RagA"/>
</dbReference>
<dbReference type="NCBIfam" id="TIGR04056">
    <property type="entry name" value="OMP_RagA_SusC"/>
    <property type="match status" value="1"/>
</dbReference>
<dbReference type="InterPro" id="IPR039426">
    <property type="entry name" value="TonB-dep_rcpt-like"/>
</dbReference>
<proteinExistence type="inferred from homology"/>
<keyword evidence="11" id="KW-1185">Reference proteome</keyword>
<dbReference type="Pfam" id="PF13715">
    <property type="entry name" value="CarbopepD_reg_2"/>
    <property type="match status" value="1"/>
</dbReference>
<keyword evidence="5 7" id="KW-0472">Membrane</keyword>
<sequence>MRYLFIISALLLCCISTATIAQQKKVLIQGTVIDKKEKVSIPGVNILSGTPLASVGMTNEKGEFSVSVLPDAKLVFSYVGYTTVTQKLDGKTKLTIFMNTSASYLNETVVVGYQTKSKILSTGSSVVITGKQIQDVPAGNAMELLQGKVAGLNIQNNNGMPGMRGSINIRGLSNINVSGAGDNAFLTPTSPLFVIDGVPIDDNSSYEYGFQQAGPGISPVSLIPTEDIERIEVLKDAQATSLYGSKGAYGVILITTKRGNSKIPIVSYTSKFFMNTVPQLRKVIGGRDERMMRIDQILRYDTSYYHGLGMINNSAMLSDSLNAYWNNSTDWQSYFYRQTFNQSHNVDISGGDQLFNYKVNVGSYAENGILENTGFTRYNLNMNMQYQPSPRFKLFASINNALGKNSVGSGNGLLQTGVATGGSSSSLLPAPSQFSAVNDLLASLKTQNDNKTVNTVTTLDIQYEFIKGLRASTNFSYNFNTATEDTFRPSSLSNGGGGQSTYFNERRSTVYNRNMLSYFKTLNDKHNFTAYVFNEINMNKAKADKVRLVSNVSDYIQGPYGYGFYNSRGGTLDNFADARSVAFAGAFTYNYDQKYVIDLTYRVDGTSTNGPDAGYSKNPSIGLRWNFFKENLFKDFNWLDYASLKASYGKNINPNGSIYDVYGKYLSGPAYNNNTTVSLDKGVIPNTGLLPTTTMQLNAGFEMGIYKDRLSFTFDTYYKQVDNILRSKAVANINSFGSISTNETSLVNYGYEFSMRGRPLSEGSKVNWTLSFNGAINKDVLTHLPNGDRELIYDDGRQLILYRLGMNSLSNVLYNTKGVYATSGAVPVDPLTGLRYRTAGGNPAYFQAGDPYFTDLNGDYILDNNDLVVVGNSQPRFVGGLGSFAQYKGFSLNMNFSFTLGRDIINNALADRLQNFSNPTAPGAMVPLNEYNSWQNPGDIADFPNGLDFTRQARVQPFRYNQTLFQEDGSYLKLNDVTLSYNLNRKFTQRYGMNSLRIYGTAKNLHTFSNYSGPNPENVSALGRDTSGGYPNSRSYTLGLSVQF</sequence>
<feature type="chain" id="PRO_5045085184" evidence="8">
    <location>
        <begin position="22"/>
        <end position="1044"/>
    </location>
</feature>
<dbReference type="Pfam" id="PF07715">
    <property type="entry name" value="Plug"/>
    <property type="match status" value="1"/>
</dbReference>
<evidence type="ECO:0000256" key="3">
    <source>
        <dbReference type="ARBA" id="ARBA00022452"/>
    </source>
</evidence>
<dbReference type="Proteomes" id="UP000636110">
    <property type="component" value="Unassembled WGS sequence"/>
</dbReference>
<dbReference type="PROSITE" id="PS52016">
    <property type="entry name" value="TONB_DEPENDENT_REC_3"/>
    <property type="match status" value="1"/>
</dbReference>
<keyword evidence="4 7" id="KW-0812">Transmembrane</keyword>
<dbReference type="InterPro" id="IPR023997">
    <property type="entry name" value="TonB-dep_OMP_SusC/RagA_CS"/>
</dbReference>
<reference evidence="10 11" key="1">
    <citation type="submission" date="2019-11" db="EMBL/GenBank/DDBJ databases">
        <title>Description of Pedobacter sp. LMG 31462T.</title>
        <authorList>
            <person name="Carlier A."/>
            <person name="Qi S."/>
            <person name="Vandamme P."/>
        </authorList>
    </citation>
    <scope>NUCLEOTIDE SEQUENCE [LARGE SCALE GENOMIC DNA]</scope>
    <source>
        <strain evidence="10 11">LMG 31462</strain>
    </source>
</reference>
<evidence type="ECO:0000256" key="7">
    <source>
        <dbReference type="PROSITE-ProRule" id="PRU01360"/>
    </source>
</evidence>
<feature type="domain" description="TonB-dependent receptor plug" evidence="9">
    <location>
        <begin position="121"/>
        <end position="251"/>
    </location>
</feature>
<comment type="similarity">
    <text evidence="7">Belongs to the TonB-dependent receptor family.</text>
</comment>
<keyword evidence="8" id="KW-0732">Signal</keyword>
<gene>
    <name evidence="10" type="ORF">GM920_14125</name>
</gene>
<evidence type="ECO:0000256" key="1">
    <source>
        <dbReference type="ARBA" id="ARBA00004571"/>
    </source>
</evidence>
<dbReference type="EMBL" id="WNXC01000004">
    <property type="protein sequence ID" value="MBB2150036.1"/>
    <property type="molecule type" value="Genomic_DNA"/>
</dbReference>
<evidence type="ECO:0000256" key="5">
    <source>
        <dbReference type="ARBA" id="ARBA00023136"/>
    </source>
</evidence>
<dbReference type="NCBIfam" id="TIGR04057">
    <property type="entry name" value="SusC_RagA_signa"/>
    <property type="match status" value="1"/>
</dbReference>
<keyword evidence="3 7" id="KW-1134">Transmembrane beta strand</keyword>
<dbReference type="SUPFAM" id="SSF49464">
    <property type="entry name" value="Carboxypeptidase regulatory domain-like"/>
    <property type="match status" value="1"/>
</dbReference>
<evidence type="ECO:0000256" key="6">
    <source>
        <dbReference type="ARBA" id="ARBA00023237"/>
    </source>
</evidence>
<dbReference type="RefSeq" id="WP_182958469.1">
    <property type="nucleotide sequence ID" value="NZ_WNXC01000004.1"/>
</dbReference>